<feature type="domain" description="DDE Tnp4" evidence="8">
    <location>
        <begin position="35"/>
        <end position="190"/>
    </location>
</feature>
<evidence type="ECO:0000256" key="7">
    <source>
        <dbReference type="ARBA" id="ARBA00023242"/>
    </source>
</evidence>
<dbReference type="OrthoDB" id="2649667at2759"/>
<sequence>MSTAVRFPTEDEKKEAKQWVKQRSCSAWKNGWCFVDGTLVPLAHRPYWYGESYFDRKCRYSLNIQIVSLPNLQIIDFAYGHTGSTHDATAWEETKLFKEHDTIPGDDAWVWADSAYPIQTWVVAPYKKPEHYEPENEEFNEAVSRLQIRSKHAIGLFKGHFPSLKNLRLRIDSAVSHKIATLWCVACIGIHSFTMQRQAEEKKDEGGYEFFERDPFLAQGLSDASDEEHEPVPYTAPAVRSRGNLCLNAARAFREKLKAEYFHHCGSRHRNT</sequence>
<keyword evidence="7" id="KW-0539">Nucleus</keyword>
<keyword evidence="10" id="KW-1185">Reference proteome</keyword>
<proteinExistence type="inferred from homology"/>
<comment type="cofactor">
    <cofactor evidence="1">
        <name>a divalent metal cation</name>
        <dbReference type="ChEBI" id="CHEBI:60240"/>
    </cofactor>
</comment>
<dbReference type="PANTHER" id="PTHR22930">
    <property type="match status" value="1"/>
</dbReference>
<gene>
    <name evidence="9" type="ORF">K435DRAFT_865006</name>
</gene>
<dbReference type="GO" id="GO:0016787">
    <property type="term" value="F:hydrolase activity"/>
    <property type="evidence" value="ECO:0007669"/>
    <property type="project" value="UniProtKB-KW"/>
</dbReference>
<dbReference type="EMBL" id="ML179358">
    <property type="protein sequence ID" value="THU89739.1"/>
    <property type="molecule type" value="Genomic_DNA"/>
</dbReference>
<organism evidence="9 10">
    <name type="scientific">Dendrothele bispora (strain CBS 962.96)</name>
    <dbReference type="NCBI Taxonomy" id="1314807"/>
    <lineage>
        <taxon>Eukaryota</taxon>
        <taxon>Fungi</taxon>
        <taxon>Dikarya</taxon>
        <taxon>Basidiomycota</taxon>
        <taxon>Agaricomycotina</taxon>
        <taxon>Agaricomycetes</taxon>
        <taxon>Agaricomycetidae</taxon>
        <taxon>Agaricales</taxon>
        <taxon>Agaricales incertae sedis</taxon>
        <taxon>Dendrothele</taxon>
    </lineage>
</organism>
<evidence type="ECO:0000256" key="3">
    <source>
        <dbReference type="ARBA" id="ARBA00006958"/>
    </source>
</evidence>
<comment type="subcellular location">
    <subcellularLocation>
        <location evidence="2">Nucleus</location>
    </subcellularLocation>
</comment>
<keyword evidence="5" id="KW-0479">Metal-binding</keyword>
<dbReference type="PANTHER" id="PTHR22930:SF85">
    <property type="entry name" value="GH03217P-RELATED"/>
    <property type="match status" value="1"/>
</dbReference>
<name>A0A4S8LKK2_DENBC</name>
<dbReference type="InterPro" id="IPR027806">
    <property type="entry name" value="HARBI1_dom"/>
</dbReference>
<accession>A0A4S8LKK2</accession>
<evidence type="ECO:0000256" key="5">
    <source>
        <dbReference type="ARBA" id="ARBA00022723"/>
    </source>
</evidence>
<dbReference type="GO" id="GO:0004518">
    <property type="term" value="F:nuclease activity"/>
    <property type="evidence" value="ECO:0007669"/>
    <property type="project" value="UniProtKB-KW"/>
</dbReference>
<evidence type="ECO:0000313" key="9">
    <source>
        <dbReference type="EMBL" id="THU89739.1"/>
    </source>
</evidence>
<dbReference type="AlphaFoldDB" id="A0A4S8LKK2"/>
<keyword evidence="4" id="KW-0540">Nuclease</keyword>
<dbReference type="Proteomes" id="UP000297245">
    <property type="component" value="Unassembled WGS sequence"/>
</dbReference>
<evidence type="ECO:0000256" key="6">
    <source>
        <dbReference type="ARBA" id="ARBA00022801"/>
    </source>
</evidence>
<evidence type="ECO:0000313" key="10">
    <source>
        <dbReference type="Proteomes" id="UP000297245"/>
    </source>
</evidence>
<protein>
    <recommendedName>
        <fullName evidence="8">DDE Tnp4 domain-containing protein</fullName>
    </recommendedName>
</protein>
<evidence type="ECO:0000256" key="2">
    <source>
        <dbReference type="ARBA" id="ARBA00004123"/>
    </source>
</evidence>
<evidence type="ECO:0000256" key="4">
    <source>
        <dbReference type="ARBA" id="ARBA00022722"/>
    </source>
</evidence>
<comment type="similarity">
    <text evidence="3">Belongs to the HARBI1 family.</text>
</comment>
<keyword evidence="6" id="KW-0378">Hydrolase</keyword>
<dbReference type="GO" id="GO:0005634">
    <property type="term" value="C:nucleus"/>
    <property type="evidence" value="ECO:0007669"/>
    <property type="project" value="UniProtKB-SubCell"/>
</dbReference>
<dbReference type="Pfam" id="PF13359">
    <property type="entry name" value="DDE_Tnp_4"/>
    <property type="match status" value="1"/>
</dbReference>
<evidence type="ECO:0000259" key="8">
    <source>
        <dbReference type="Pfam" id="PF13359"/>
    </source>
</evidence>
<dbReference type="GO" id="GO:0046872">
    <property type="term" value="F:metal ion binding"/>
    <property type="evidence" value="ECO:0007669"/>
    <property type="project" value="UniProtKB-KW"/>
</dbReference>
<evidence type="ECO:0000256" key="1">
    <source>
        <dbReference type="ARBA" id="ARBA00001968"/>
    </source>
</evidence>
<dbReference type="InterPro" id="IPR045249">
    <property type="entry name" value="HARBI1-like"/>
</dbReference>
<reference evidence="9 10" key="1">
    <citation type="journal article" date="2019" name="Nat. Ecol. Evol.">
        <title>Megaphylogeny resolves global patterns of mushroom evolution.</title>
        <authorList>
            <person name="Varga T."/>
            <person name="Krizsan K."/>
            <person name="Foldi C."/>
            <person name="Dima B."/>
            <person name="Sanchez-Garcia M."/>
            <person name="Sanchez-Ramirez S."/>
            <person name="Szollosi G.J."/>
            <person name="Szarkandi J.G."/>
            <person name="Papp V."/>
            <person name="Albert L."/>
            <person name="Andreopoulos W."/>
            <person name="Angelini C."/>
            <person name="Antonin V."/>
            <person name="Barry K.W."/>
            <person name="Bougher N.L."/>
            <person name="Buchanan P."/>
            <person name="Buyck B."/>
            <person name="Bense V."/>
            <person name="Catcheside P."/>
            <person name="Chovatia M."/>
            <person name="Cooper J."/>
            <person name="Damon W."/>
            <person name="Desjardin D."/>
            <person name="Finy P."/>
            <person name="Geml J."/>
            <person name="Haridas S."/>
            <person name="Hughes K."/>
            <person name="Justo A."/>
            <person name="Karasinski D."/>
            <person name="Kautmanova I."/>
            <person name="Kiss B."/>
            <person name="Kocsube S."/>
            <person name="Kotiranta H."/>
            <person name="LaButti K.M."/>
            <person name="Lechner B.E."/>
            <person name="Liimatainen K."/>
            <person name="Lipzen A."/>
            <person name="Lukacs Z."/>
            <person name="Mihaltcheva S."/>
            <person name="Morgado L.N."/>
            <person name="Niskanen T."/>
            <person name="Noordeloos M.E."/>
            <person name="Ohm R.A."/>
            <person name="Ortiz-Santana B."/>
            <person name="Ovrebo C."/>
            <person name="Racz N."/>
            <person name="Riley R."/>
            <person name="Savchenko A."/>
            <person name="Shiryaev A."/>
            <person name="Soop K."/>
            <person name="Spirin V."/>
            <person name="Szebenyi C."/>
            <person name="Tomsovsky M."/>
            <person name="Tulloss R.E."/>
            <person name="Uehling J."/>
            <person name="Grigoriev I.V."/>
            <person name="Vagvolgyi C."/>
            <person name="Papp T."/>
            <person name="Martin F.M."/>
            <person name="Miettinen O."/>
            <person name="Hibbett D.S."/>
            <person name="Nagy L.G."/>
        </authorList>
    </citation>
    <scope>NUCLEOTIDE SEQUENCE [LARGE SCALE GENOMIC DNA]</scope>
    <source>
        <strain evidence="9 10">CBS 962.96</strain>
    </source>
</reference>